<keyword evidence="3" id="KW-1185">Reference proteome</keyword>
<accession>A0A0M6Z5Z4</accession>
<feature type="region of interest" description="Disordered" evidence="1">
    <location>
        <begin position="1"/>
        <end position="20"/>
    </location>
</feature>
<proteinExistence type="predicted"/>
<dbReference type="Proteomes" id="UP000049983">
    <property type="component" value="Unassembled WGS sequence"/>
</dbReference>
<evidence type="ECO:0000313" key="2">
    <source>
        <dbReference type="EMBL" id="CTQ65635.1"/>
    </source>
</evidence>
<evidence type="ECO:0000313" key="3">
    <source>
        <dbReference type="Proteomes" id="UP000049983"/>
    </source>
</evidence>
<protein>
    <submittedName>
        <fullName evidence="2">Uncharacterized protein</fullName>
    </submittedName>
</protein>
<name>A0A0M6Z5Z4_9HYPH</name>
<sequence length="108" mass="12322">MTQVEERLSSLSRKNGSPRDLLHARHVAVVPAQSKRTAALTQCEPEDGKCQVALHRHVFSRLRTDRCQCFSQKKITPEFGFQTANMSTDHKLCQMEPGRRPRETEVTC</sequence>
<reference evidence="3" key="1">
    <citation type="submission" date="2015-07" db="EMBL/GenBank/DDBJ databases">
        <authorList>
            <person name="Rodrigo-Torres Lidia"/>
            <person name="Arahal R.David."/>
        </authorList>
    </citation>
    <scope>NUCLEOTIDE SEQUENCE [LARGE SCALE GENOMIC DNA]</scope>
    <source>
        <strain evidence="3">CECT 5096</strain>
    </source>
</reference>
<dbReference type="AlphaFoldDB" id="A0A0M6Z5Z4"/>
<gene>
    <name evidence="2" type="ORF">LA5096_00797</name>
</gene>
<dbReference type="EMBL" id="CXWC01000002">
    <property type="protein sequence ID" value="CTQ65635.1"/>
    <property type="molecule type" value="Genomic_DNA"/>
</dbReference>
<organism evidence="2 3">
    <name type="scientific">Roseibium album</name>
    <dbReference type="NCBI Taxonomy" id="311410"/>
    <lineage>
        <taxon>Bacteria</taxon>
        <taxon>Pseudomonadati</taxon>
        <taxon>Pseudomonadota</taxon>
        <taxon>Alphaproteobacteria</taxon>
        <taxon>Hyphomicrobiales</taxon>
        <taxon>Stappiaceae</taxon>
        <taxon>Roseibium</taxon>
    </lineage>
</organism>
<evidence type="ECO:0000256" key="1">
    <source>
        <dbReference type="SAM" id="MobiDB-lite"/>
    </source>
</evidence>